<dbReference type="PANTHER" id="PTHR11895:SF173">
    <property type="entry name" value="GLUTAMYL-TRNA AMIDOTRANSFERASE SUBUNIT A"/>
    <property type="match status" value="1"/>
</dbReference>
<dbReference type="InterPro" id="IPR036928">
    <property type="entry name" value="AS_sf"/>
</dbReference>
<organism evidence="2 3">
    <name type="scientific">Variovorax boronicumulans</name>
    <dbReference type="NCBI Taxonomy" id="436515"/>
    <lineage>
        <taxon>Bacteria</taxon>
        <taxon>Pseudomonadati</taxon>
        <taxon>Pseudomonadota</taxon>
        <taxon>Betaproteobacteria</taxon>
        <taxon>Burkholderiales</taxon>
        <taxon>Comamonadaceae</taxon>
        <taxon>Variovorax</taxon>
    </lineage>
</organism>
<dbReference type="EMBL" id="JAUSRR010000005">
    <property type="protein sequence ID" value="MDP9924519.1"/>
    <property type="molecule type" value="Genomic_DNA"/>
</dbReference>
<evidence type="ECO:0000313" key="3">
    <source>
        <dbReference type="Proteomes" id="UP001244295"/>
    </source>
</evidence>
<gene>
    <name evidence="2" type="ORF">J2W25_003551</name>
</gene>
<dbReference type="AlphaFoldDB" id="A0AAW8DYY8"/>
<accession>A0AAW8DYY8</accession>
<dbReference type="Pfam" id="PF01425">
    <property type="entry name" value="Amidase"/>
    <property type="match status" value="1"/>
</dbReference>
<dbReference type="EC" id="6.3.5.6" evidence="2"/>
<dbReference type="GO" id="GO:0050567">
    <property type="term" value="F:glutaminyl-tRNA synthase (glutamine-hydrolyzing) activity"/>
    <property type="evidence" value="ECO:0007669"/>
    <property type="project" value="UniProtKB-EC"/>
</dbReference>
<sequence>MTTPLYELSALQLLERYRDRALSPVEVTQAVLARIERWEPHIHATYGLDAEAALASARASEARWTQGKPQGDLDGVPVTLKENIATRGTPTPIGSAATVLAPAAADAPAAARLREAGAVIVTKTTMPDFGFLGAAPSSFHALTRNPWDLGHNTGGSSSGAGAAAAAGYGPLHLGTDIGGSVRIPASFCGVFGLKPSQGRIPVDPPAAARVIGPMTRTVADAALLMQVVTRPDARDYMSLPPNDFAWQRLERNVKGLRIGLWTETMGGWPIDAEVKEAVLAAARLFEQAGAIVEPLADWTTLDMRMGMAHFFTMRCRVDLAAMPPERAKLAAGYIHQAAEFAASLTPEDTFRAFTRMQALRAATVAATQPFDYVLSPVSPVLPFAADAINSGSENLLKDSHFTSVFNQSEQPAASINCGHAKNGLPIGLQIAGRRFDDLGVLQMARFYESVRPAQARWPEPA</sequence>
<dbReference type="GO" id="GO:0050566">
    <property type="term" value="F:asparaginyl-tRNA synthase (glutamine-hydrolyzing) activity"/>
    <property type="evidence" value="ECO:0007669"/>
    <property type="project" value="UniProtKB-EC"/>
</dbReference>
<dbReference type="SUPFAM" id="SSF75304">
    <property type="entry name" value="Amidase signature (AS) enzymes"/>
    <property type="match status" value="1"/>
</dbReference>
<feature type="domain" description="Amidase" evidence="1">
    <location>
        <begin position="26"/>
        <end position="440"/>
    </location>
</feature>
<dbReference type="Gene3D" id="3.90.1300.10">
    <property type="entry name" value="Amidase signature (AS) domain"/>
    <property type="match status" value="1"/>
</dbReference>
<dbReference type="PANTHER" id="PTHR11895">
    <property type="entry name" value="TRANSAMIDASE"/>
    <property type="match status" value="1"/>
</dbReference>
<comment type="caution">
    <text evidence="2">The sequence shown here is derived from an EMBL/GenBank/DDBJ whole genome shotgun (WGS) entry which is preliminary data.</text>
</comment>
<evidence type="ECO:0000313" key="2">
    <source>
        <dbReference type="EMBL" id="MDP9924519.1"/>
    </source>
</evidence>
<reference evidence="2" key="1">
    <citation type="submission" date="2023-07" db="EMBL/GenBank/DDBJ databases">
        <title>Sorghum-associated microbial communities from plants grown in Nebraska, USA.</title>
        <authorList>
            <person name="Schachtman D."/>
        </authorList>
    </citation>
    <scope>NUCLEOTIDE SEQUENCE</scope>
    <source>
        <strain evidence="2">DS2795</strain>
    </source>
</reference>
<dbReference type="RefSeq" id="WP_307637368.1">
    <property type="nucleotide sequence ID" value="NZ_JAUSRR010000005.1"/>
</dbReference>
<evidence type="ECO:0000259" key="1">
    <source>
        <dbReference type="Pfam" id="PF01425"/>
    </source>
</evidence>
<dbReference type="NCBIfam" id="NF005450">
    <property type="entry name" value="PRK07042.1"/>
    <property type="match status" value="1"/>
</dbReference>
<dbReference type="InterPro" id="IPR000120">
    <property type="entry name" value="Amidase"/>
</dbReference>
<dbReference type="EC" id="6.3.5.7" evidence="2"/>
<keyword evidence="2" id="KW-0436">Ligase</keyword>
<protein>
    <submittedName>
        <fullName evidence="2">Aspartyl-tRNA(Asn)/glutamyl-tRNA(Gln) amidotransferase subunit A</fullName>
        <ecNumber evidence="2">6.3.5.6</ecNumber>
        <ecNumber evidence="2">6.3.5.7</ecNumber>
    </submittedName>
</protein>
<name>A0AAW8DYY8_9BURK</name>
<proteinExistence type="predicted"/>
<dbReference type="Proteomes" id="UP001244295">
    <property type="component" value="Unassembled WGS sequence"/>
</dbReference>
<dbReference type="InterPro" id="IPR023631">
    <property type="entry name" value="Amidase_dom"/>
</dbReference>